<comment type="caution">
    <text evidence="7">The sequence shown here is derived from an EMBL/GenBank/DDBJ whole genome shotgun (WGS) entry which is preliminary data.</text>
</comment>
<proteinExistence type="inferred from homology"/>
<dbReference type="InterPro" id="IPR010761">
    <property type="entry name" value="Clc_prot-like"/>
</dbReference>
<keyword evidence="3 6" id="KW-1133">Transmembrane helix</keyword>
<dbReference type="FunFam" id="1.20.140.150:FF:000042">
    <property type="entry name" value="Clc-like protein 2"/>
    <property type="match status" value="1"/>
</dbReference>
<comment type="subcellular location">
    <subcellularLocation>
        <location evidence="1">Membrane</location>
        <topology evidence="1">Multi-pass membrane protein</topology>
    </subcellularLocation>
</comment>
<feature type="transmembrane region" description="Helical" evidence="6">
    <location>
        <begin position="35"/>
        <end position="56"/>
    </location>
</feature>
<gene>
    <name evidence="7" type="primary">Cni-clc-5</name>
    <name evidence="7" type="synonym">Cnig_chr_X.g24779</name>
    <name evidence="7" type="ORF">B9Z55_024779</name>
</gene>
<evidence type="ECO:0000256" key="1">
    <source>
        <dbReference type="ARBA" id="ARBA00004141"/>
    </source>
</evidence>
<dbReference type="OrthoDB" id="5783969at2759"/>
<evidence type="ECO:0000313" key="7">
    <source>
        <dbReference type="EMBL" id="PIC19128.1"/>
    </source>
</evidence>
<name>A0A2G5SVY3_9PELO</name>
<dbReference type="PANTHER" id="PTHR10671">
    <property type="entry name" value="EPITHELIAL MEMBRANE PROTEIN-RELATED"/>
    <property type="match status" value="1"/>
</dbReference>
<evidence type="ECO:0000256" key="5">
    <source>
        <dbReference type="ARBA" id="ARBA00060861"/>
    </source>
</evidence>
<keyword evidence="4 6" id="KW-0472">Membrane</keyword>
<dbReference type="Proteomes" id="UP000230233">
    <property type="component" value="Chromosome X"/>
</dbReference>
<evidence type="ECO:0000256" key="6">
    <source>
        <dbReference type="SAM" id="Phobius"/>
    </source>
</evidence>
<evidence type="ECO:0000256" key="2">
    <source>
        <dbReference type="ARBA" id="ARBA00022692"/>
    </source>
</evidence>
<reference evidence="8" key="1">
    <citation type="submission" date="2017-10" db="EMBL/GenBank/DDBJ databases">
        <title>Rapid genome shrinkage in a self-fertile nematode reveals novel sperm competition proteins.</title>
        <authorList>
            <person name="Yin D."/>
            <person name="Schwarz E.M."/>
            <person name="Thomas C.G."/>
            <person name="Felde R.L."/>
            <person name="Korf I.F."/>
            <person name="Cutter A.D."/>
            <person name="Schartner C.M."/>
            <person name="Ralston E.J."/>
            <person name="Meyer B.J."/>
            <person name="Haag E.S."/>
        </authorList>
    </citation>
    <scope>NUCLEOTIDE SEQUENCE [LARGE SCALE GENOMIC DNA]</scope>
    <source>
        <strain evidence="8">JU1422</strain>
    </source>
</reference>
<evidence type="ECO:0000313" key="8">
    <source>
        <dbReference type="Proteomes" id="UP000230233"/>
    </source>
</evidence>
<organism evidence="7 8">
    <name type="scientific">Caenorhabditis nigoni</name>
    <dbReference type="NCBI Taxonomy" id="1611254"/>
    <lineage>
        <taxon>Eukaryota</taxon>
        <taxon>Metazoa</taxon>
        <taxon>Ecdysozoa</taxon>
        <taxon>Nematoda</taxon>
        <taxon>Chromadorea</taxon>
        <taxon>Rhabditida</taxon>
        <taxon>Rhabditina</taxon>
        <taxon>Rhabditomorpha</taxon>
        <taxon>Rhabditoidea</taxon>
        <taxon>Rhabditidae</taxon>
        <taxon>Peloderinae</taxon>
        <taxon>Caenorhabditis</taxon>
    </lineage>
</organism>
<dbReference type="PANTHER" id="PTHR10671:SF96">
    <property type="entry name" value="CLC-LIKE PROTEIN 5"/>
    <property type="match status" value="1"/>
</dbReference>
<keyword evidence="8" id="KW-1185">Reference proteome</keyword>
<feature type="transmembrane region" description="Helical" evidence="6">
    <location>
        <begin position="205"/>
        <end position="231"/>
    </location>
</feature>
<feature type="transmembrane region" description="Helical" evidence="6">
    <location>
        <begin position="155"/>
        <end position="180"/>
    </location>
</feature>
<comment type="similarity">
    <text evidence="5">Belongs to the Clc family.</text>
</comment>
<dbReference type="EMBL" id="PDUG01000006">
    <property type="protein sequence ID" value="PIC19128.1"/>
    <property type="molecule type" value="Genomic_DNA"/>
</dbReference>
<evidence type="ECO:0000256" key="4">
    <source>
        <dbReference type="ARBA" id="ARBA00023136"/>
    </source>
</evidence>
<dbReference type="GO" id="GO:0005886">
    <property type="term" value="C:plasma membrane"/>
    <property type="evidence" value="ECO:0007669"/>
    <property type="project" value="TreeGrafter"/>
</dbReference>
<protein>
    <submittedName>
        <fullName evidence="7">Uncharacterized protein</fullName>
    </submittedName>
</protein>
<dbReference type="Pfam" id="PF07062">
    <property type="entry name" value="Clc-like"/>
    <property type="match status" value="1"/>
</dbReference>
<evidence type="ECO:0000256" key="3">
    <source>
        <dbReference type="ARBA" id="ARBA00022989"/>
    </source>
</evidence>
<keyword evidence="2 6" id="KW-0812">Transmembrane</keyword>
<dbReference type="InterPro" id="IPR050579">
    <property type="entry name" value="PMP-22/EMP/MP20-like"/>
</dbReference>
<feature type="transmembrane region" description="Helical" evidence="6">
    <location>
        <begin position="121"/>
        <end position="148"/>
    </location>
</feature>
<dbReference type="AlphaFoldDB" id="A0A2G5SVY3"/>
<feature type="transmembrane region" description="Helical" evidence="6">
    <location>
        <begin position="6"/>
        <end position="23"/>
    </location>
</feature>
<accession>A0A2G5SVY3</accession>
<sequence>MHVLVVIVIYCTSFLNFCPHRMLTFQTKLQKYQLATLISSVVSNFLLFFATITPAWQVADDLDADRYVQSGLWLYCPGQAQCWYIFSDSLINYYEKVDVCRFFLIGDCRKKLLRTPYFFGWHYAVLILNVISMVFMSLSIASIIFAYVKPARSRIAIIMLDAFCGFASLLLGVSLIVFMVNAEMLESKYLIGIKNTYEKEYGYSYYLAGLAFIISVVTILFAALVSTYTFLFPEEVAESQYSLKLSNNQFAARYNNELQQPYIPPTSQLSMQIPPTEHGSYIAGAISPRGEFKSQTRHFYSY</sequence>
<dbReference type="Gene3D" id="1.20.140.150">
    <property type="match status" value="1"/>
</dbReference>